<gene>
    <name evidence="1" type="ORF">XAP6984_520029</name>
    <name evidence="2" type="ORF">XAP7430_480077</name>
</gene>
<sequence length="81" mass="8672">MVALGVHWSDRGWRDRAEAGRVVSPPAFAAQSPDSDSEAAYPHAFGRGCTRNAGTAPAVCCASLVPRLKVCFYPRLRSAPQ</sequence>
<proteinExistence type="predicted"/>
<dbReference type="Proteomes" id="UP000234166">
    <property type="component" value="Unassembled WGS sequence"/>
</dbReference>
<comment type="caution">
    <text evidence="2">The sequence shown here is derived from an EMBL/GenBank/DDBJ whole genome shotgun (WGS) entry which is preliminary data.</text>
</comment>
<keyword evidence="4" id="KW-1185">Reference proteome</keyword>
<evidence type="ECO:0000313" key="4">
    <source>
        <dbReference type="Proteomes" id="UP000234181"/>
    </source>
</evidence>
<evidence type="ECO:0000313" key="2">
    <source>
        <dbReference type="EMBL" id="SON90507.1"/>
    </source>
</evidence>
<reference evidence="3 4" key="1">
    <citation type="submission" date="2017-10" db="EMBL/GenBank/DDBJ databases">
        <authorList>
            <person name="Regsiter A."/>
            <person name="William W."/>
        </authorList>
    </citation>
    <scope>NUCLEOTIDE SEQUENCE [LARGE SCALE GENOMIC DNA]</scope>
    <source>
        <strain evidence="1 4">CFBP6984</strain>
        <strain evidence="2 3">CFBP7430</strain>
    </source>
</reference>
<accession>A0AB38E327</accession>
<dbReference type="EMBL" id="OCYS01000103">
    <property type="protein sequence ID" value="SON90507.1"/>
    <property type="molecule type" value="Genomic_DNA"/>
</dbReference>
<dbReference type="EMBL" id="OCYT01000109">
    <property type="protein sequence ID" value="SON83496.1"/>
    <property type="molecule type" value="Genomic_DNA"/>
</dbReference>
<protein>
    <submittedName>
        <fullName evidence="2">Uncharacterized protein</fullName>
    </submittedName>
</protein>
<organism evidence="2 3">
    <name type="scientific">Xanthomonas campestris pv. phaseoli</name>
    <dbReference type="NCBI Taxonomy" id="317013"/>
    <lineage>
        <taxon>Bacteria</taxon>
        <taxon>Pseudomonadati</taxon>
        <taxon>Pseudomonadota</taxon>
        <taxon>Gammaproteobacteria</taxon>
        <taxon>Lysobacterales</taxon>
        <taxon>Lysobacteraceae</taxon>
        <taxon>Xanthomonas</taxon>
    </lineage>
</organism>
<evidence type="ECO:0000313" key="1">
    <source>
        <dbReference type="EMBL" id="SON83496.1"/>
    </source>
</evidence>
<evidence type="ECO:0000313" key="3">
    <source>
        <dbReference type="Proteomes" id="UP000234166"/>
    </source>
</evidence>
<dbReference type="Proteomes" id="UP000234181">
    <property type="component" value="Unassembled WGS sequence"/>
</dbReference>
<dbReference type="AlphaFoldDB" id="A0AB38E327"/>
<name>A0AB38E327_XANCH</name>